<dbReference type="InterPro" id="IPR000644">
    <property type="entry name" value="CBS_dom"/>
</dbReference>
<dbReference type="Pfam" id="PF00571">
    <property type="entry name" value="CBS"/>
    <property type="match status" value="1"/>
</dbReference>
<reference evidence="10 11" key="1">
    <citation type="submission" date="2019-12" db="EMBL/GenBank/DDBJ databases">
        <title>Draft genome sequence of the ascomycete Xylaria multiplex DSM 110363.</title>
        <authorList>
            <person name="Buettner E."/>
            <person name="Kellner H."/>
        </authorList>
    </citation>
    <scope>NUCLEOTIDE SEQUENCE [LARGE SCALE GENOMIC DNA]</scope>
    <source>
        <strain evidence="10 11">DSM 110363</strain>
    </source>
</reference>
<feature type="region of interest" description="Disordered" evidence="6">
    <location>
        <begin position="1297"/>
        <end position="1342"/>
    </location>
</feature>
<keyword evidence="3 4" id="KW-0129">CBS domain</keyword>
<feature type="region of interest" description="Disordered" evidence="6">
    <location>
        <begin position="1035"/>
        <end position="1197"/>
    </location>
</feature>
<dbReference type="PROSITE" id="PS51371">
    <property type="entry name" value="CBS"/>
    <property type="match status" value="2"/>
</dbReference>
<keyword evidence="2" id="KW-0677">Repeat</keyword>
<dbReference type="InterPro" id="IPR048955">
    <property type="entry name" value="Cip1-like_core"/>
</dbReference>
<dbReference type="Gene3D" id="3.10.580.10">
    <property type="entry name" value="CBS-domain"/>
    <property type="match status" value="2"/>
</dbReference>
<dbReference type="SMART" id="SM00324">
    <property type="entry name" value="RhoGAP"/>
    <property type="match status" value="1"/>
</dbReference>
<feature type="region of interest" description="Disordered" evidence="6">
    <location>
        <begin position="1554"/>
        <end position="1597"/>
    </location>
</feature>
<evidence type="ECO:0000256" key="1">
    <source>
        <dbReference type="ARBA" id="ARBA00006750"/>
    </source>
</evidence>
<dbReference type="Gene3D" id="2.60.120.200">
    <property type="match status" value="1"/>
</dbReference>
<dbReference type="Pfam" id="PF00620">
    <property type="entry name" value="RhoGAP"/>
    <property type="match status" value="1"/>
</dbReference>
<feature type="compositionally biased region" description="Polar residues" evidence="6">
    <location>
        <begin position="1371"/>
        <end position="1380"/>
    </location>
</feature>
<feature type="compositionally biased region" description="Polar residues" evidence="6">
    <location>
        <begin position="1035"/>
        <end position="1046"/>
    </location>
</feature>
<feature type="region of interest" description="Disordered" evidence="6">
    <location>
        <begin position="269"/>
        <end position="379"/>
    </location>
</feature>
<keyword evidence="5" id="KW-0175">Coiled coil</keyword>
<dbReference type="Gene3D" id="1.10.555.10">
    <property type="entry name" value="Rho GTPase activation protein"/>
    <property type="match status" value="1"/>
</dbReference>
<proteinExistence type="inferred from homology"/>
<dbReference type="InterPro" id="IPR000198">
    <property type="entry name" value="RhoGAP_dom"/>
</dbReference>
<dbReference type="InterPro" id="IPR008936">
    <property type="entry name" value="Rho_GTPase_activation_prot"/>
</dbReference>
<dbReference type="InterPro" id="IPR050511">
    <property type="entry name" value="AMPK_gamma/SDS23_families"/>
</dbReference>
<feature type="compositionally biased region" description="Low complexity" evidence="6">
    <location>
        <begin position="1053"/>
        <end position="1077"/>
    </location>
</feature>
<evidence type="ECO:0000313" key="11">
    <source>
        <dbReference type="Proteomes" id="UP000481858"/>
    </source>
</evidence>
<evidence type="ECO:0000256" key="6">
    <source>
        <dbReference type="SAM" id="MobiDB-lite"/>
    </source>
</evidence>
<feature type="region of interest" description="Disordered" evidence="6">
    <location>
        <begin position="1357"/>
        <end position="1481"/>
    </location>
</feature>
<feature type="region of interest" description="Disordered" evidence="6">
    <location>
        <begin position="965"/>
        <end position="1001"/>
    </location>
</feature>
<keyword evidence="11" id="KW-1185">Reference proteome</keyword>
<evidence type="ECO:0000256" key="5">
    <source>
        <dbReference type="SAM" id="Coils"/>
    </source>
</evidence>
<feature type="compositionally biased region" description="Basic and acidic residues" evidence="6">
    <location>
        <begin position="1418"/>
        <end position="1443"/>
    </location>
</feature>
<dbReference type="SMART" id="SM00116">
    <property type="entry name" value="CBS"/>
    <property type="match status" value="3"/>
</dbReference>
<evidence type="ECO:0000256" key="4">
    <source>
        <dbReference type="PROSITE-ProRule" id="PRU00703"/>
    </source>
</evidence>
<comment type="caution">
    <text evidence="10">The sequence shown here is derived from an EMBL/GenBank/DDBJ whole genome shotgun (WGS) entry which is preliminary data.</text>
</comment>
<feature type="region of interest" description="Disordered" evidence="6">
    <location>
        <begin position="1496"/>
        <end position="1539"/>
    </location>
</feature>
<feature type="domain" description="Rho-GAP" evidence="8">
    <location>
        <begin position="759"/>
        <end position="977"/>
    </location>
</feature>
<feature type="compositionally biased region" description="Polar residues" evidence="6">
    <location>
        <begin position="355"/>
        <end position="367"/>
    </location>
</feature>
<feature type="domain" description="CBS" evidence="9">
    <location>
        <begin position="486"/>
        <end position="551"/>
    </location>
</feature>
<comment type="similarity">
    <text evidence="1">Belongs to the 5'-AMP-activated protein kinase gamma subunit family.</text>
</comment>
<dbReference type="PROSITE" id="PS50238">
    <property type="entry name" value="RHOGAP"/>
    <property type="match status" value="1"/>
</dbReference>
<name>A0A7C8MMT7_9PEZI</name>
<dbReference type="Pfam" id="PF21340">
    <property type="entry name" value="Polysacc_lyase-like"/>
    <property type="match status" value="1"/>
</dbReference>
<feature type="coiled-coil region" evidence="5">
    <location>
        <begin position="1654"/>
        <end position="1710"/>
    </location>
</feature>
<dbReference type="CDD" id="cd04618">
    <property type="entry name" value="CBS_euAMPK_gamma-like_repeat1"/>
    <property type="match status" value="1"/>
</dbReference>
<feature type="compositionally biased region" description="Polar residues" evidence="6">
    <location>
        <begin position="1465"/>
        <end position="1479"/>
    </location>
</feature>
<evidence type="ECO:0000256" key="7">
    <source>
        <dbReference type="SAM" id="SignalP"/>
    </source>
</evidence>
<dbReference type="Proteomes" id="UP000481858">
    <property type="component" value="Unassembled WGS sequence"/>
</dbReference>
<feature type="compositionally biased region" description="Low complexity" evidence="6">
    <location>
        <begin position="329"/>
        <end position="345"/>
    </location>
</feature>
<organism evidence="10 11">
    <name type="scientific">Xylaria multiplex</name>
    <dbReference type="NCBI Taxonomy" id="323545"/>
    <lineage>
        <taxon>Eukaryota</taxon>
        <taxon>Fungi</taxon>
        <taxon>Dikarya</taxon>
        <taxon>Ascomycota</taxon>
        <taxon>Pezizomycotina</taxon>
        <taxon>Sordariomycetes</taxon>
        <taxon>Xylariomycetidae</taxon>
        <taxon>Xylariales</taxon>
        <taxon>Xylariaceae</taxon>
        <taxon>Xylaria</taxon>
    </lineage>
</organism>
<dbReference type="GO" id="GO:0007165">
    <property type="term" value="P:signal transduction"/>
    <property type="evidence" value="ECO:0007669"/>
    <property type="project" value="InterPro"/>
</dbReference>
<feature type="signal peptide" evidence="7">
    <location>
        <begin position="1"/>
        <end position="18"/>
    </location>
</feature>
<feature type="compositionally biased region" description="Polar residues" evidence="6">
    <location>
        <begin position="1078"/>
        <end position="1087"/>
    </location>
</feature>
<dbReference type="GO" id="GO:0005634">
    <property type="term" value="C:nucleus"/>
    <property type="evidence" value="ECO:0007669"/>
    <property type="project" value="TreeGrafter"/>
</dbReference>
<dbReference type="GO" id="GO:0016208">
    <property type="term" value="F:AMP binding"/>
    <property type="evidence" value="ECO:0007669"/>
    <property type="project" value="TreeGrafter"/>
</dbReference>
<feature type="compositionally biased region" description="Basic residues" evidence="6">
    <location>
        <begin position="972"/>
        <end position="994"/>
    </location>
</feature>
<evidence type="ECO:0000313" key="10">
    <source>
        <dbReference type="EMBL" id="KAF2966830.1"/>
    </source>
</evidence>
<dbReference type="PANTHER" id="PTHR13780:SF35">
    <property type="entry name" value="LD22662P"/>
    <property type="match status" value="1"/>
</dbReference>
<evidence type="ECO:0000259" key="9">
    <source>
        <dbReference type="PROSITE" id="PS51371"/>
    </source>
</evidence>
<evidence type="ECO:0000259" key="8">
    <source>
        <dbReference type="PROSITE" id="PS50238"/>
    </source>
</evidence>
<gene>
    <name evidence="10" type="ORF">GQX73_g6761</name>
</gene>
<accession>A0A7C8MMT7</accession>
<feature type="domain" description="CBS" evidence="9">
    <location>
        <begin position="564"/>
        <end position="621"/>
    </location>
</feature>
<feature type="compositionally biased region" description="Basic and acidic residues" evidence="6">
    <location>
        <begin position="1514"/>
        <end position="1527"/>
    </location>
</feature>
<dbReference type="GO" id="GO:0019887">
    <property type="term" value="F:protein kinase regulator activity"/>
    <property type="evidence" value="ECO:0007669"/>
    <property type="project" value="TreeGrafter"/>
</dbReference>
<sequence>MFGKTAALALALLPLSLGQISSDFESGLDSATWPTYALDCSQGGKVSLDSTTAHSGKNSVRVDGAGGYCGHIFFGTTKVPSGDVYVRTYLKASKAFTDSHVSFITMPDSSQGAKKHLRIGGQSKILMYNRESDDATLPDLSPQGIASSTSIPAGSWQCFEYHLGADGTIETWLNNSTVGGVTVTKGTTNPNAAQWTRSNFVPKITGVYFGWESYGGDANTFWYDDVVAVLDTEADIKLIGDYVLGTRDFVVDEMQSLTSVFHVPLDVPFDKTPSPPSPGQSQPKVKATMDESETTKRTTTTRTRTANNHSSRADEPPKPPKPPMPRVGLAPSGSAMSSVSSPLAARPGHELPFVQPSSYLRPSSRSHTIPPVTTPMSPIDEEQMQGLQGLRDFLRVRTSYDVLPLSFRLIILDNDLLIKKSLNILIQNGIVSAPLWDSHRSKFAGILTATDYINLIQYYCQFPEHIDNVDKFRLSSLREIEKAIGVLPIETVSVHPSRPLYEACSRMLKTRARRIPLVDIDDETGRETVVSVITQYRILKFIAVNTEQHTSLLKKTVREIGLGTYTNLRTGTMTQSVLEIINEMVTNNISAVPIVDKNNVVLNVFEAIDVIPILKTGVVEELQINVGEALSRRGDEFGGIFTCQEDDRLDSIFITLRQSRVHRLVVIDDNWHLKGGRSNGPPESRQGSWISKMLRQASEQPEQAAIKPGKPHSRHLHGHSDVSLNFVHKPKRDGLKDQDLRALVRLCRKSPLFLPMDYAPFSLTLPTCFRALAQALIQRADTKGIFRVPGSERVINALYEYYCIDSNTDAISSTTRCPTLPTHIRCDTHDIASTFKRLLAGLPGGILGSLSLFDAFVAIHSQLQGDVELHRTKESKLRARLIALAIGTVESQYQRELICAVFGLLCLVGRIAENAPREDESGRPLPTTDLMGYNALSVVFGPLLIGDMIDNYSMKLADPSSGLVLLPVSPPKSRKERHRHRHKHRHKPRQKHRKMDVPSTPSFLSVDKIHIANSITEMLIVHWREVVRQIRSTGSVKVRRNASNPEQYPENHPSPGSTSPSTASLTTSRIKSSSTTSRQDNIPNLRTSHVRKAAPHPLSPTIEEGYPSTDEPGTTYSSKKLNNSVVRDLAQDAYPASSDTYPSRAHENSPTGSVHRPKIDRNESIVDANITIPRTVPSLREQKSETPESSSSLVQKNRTSIIRSLDASPENSSRAEDIAALKATSSLGINIDSLATQITPDNEHDLATPNLKVPQRMTLHHNRVGSSPTDSTGATIMDKTGSHQTQINRKTIIPLEAPPSERLPTPYSRHADGPGNGCFPKSVTEPKLPKRRTSTPKELPYPGCALPIIRLRANPSNESLGNPADQWRSLKASSKASTESLAKLAKERRLKRNSGPTSSRTSRDASIRADSNSTAPGRKQESILHRSEPKEKSTTARPEREDTPQSAPLALAPHMTHSSPDKYSTDTPYKGASQRSTSKPMPGAVKAMAALFDNAAKGSPNTPAPILGGRTRNSLRESNRSYCRDTVRSPTRSSPPQGALASIKSLANLYEHTHQKRPNETLTPERYSPTPKPLNISRTAPYRPTLEDTPSRPLRSTLRSVQMFSSARKEPQSSPDKLVYERDRSQPPRLGTMVPYQEEPPVGHFVRPSSVTSAQSQNRQLDTRNEEIMQLRRQLETQEQIDIGTLCEQLRLAKRECMMWRKRAESAERRVAVFQRFGSKFQTPKDGVDDYDESPKGIASSSCSVCTESREVFNDRLRRGFHANRIAGGADGGVFEDCIHNGCDTPREPIANLSLTVGIGGPFSDFNQVAYCP</sequence>
<evidence type="ECO:0000256" key="2">
    <source>
        <dbReference type="ARBA" id="ARBA00022737"/>
    </source>
</evidence>
<evidence type="ECO:0008006" key="12">
    <source>
        <dbReference type="Google" id="ProtNLM"/>
    </source>
</evidence>
<dbReference type="SUPFAM" id="SSF48350">
    <property type="entry name" value="GTPase activation domain, GAP"/>
    <property type="match status" value="1"/>
</dbReference>
<dbReference type="OrthoDB" id="9994905at2759"/>
<feature type="chain" id="PRO_5028849662" description="Rho-GAP domain-containing protein" evidence="7">
    <location>
        <begin position="19"/>
        <end position="1813"/>
    </location>
</feature>
<evidence type="ECO:0000256" key="3">
    <source>
        <dbReference type="ARBA" id="ARBA00023122"/>
    </source>
</evidence>
<dbReference type="InParanoid" id="A0A7C8MMT7"/>
<protein>
    <recommendedName>
        <fullName evidence="12">Rho-GAP domain-containing protein</fullName>
    </recommendedName>
</protein>
<dbReference type="GO" id="GO:0019901">
    <property type="term" value="F:protein kinase binding"/>
    <property type="evidence" value="ECO:0007669"/>
    <property type="project" value="TreeGrafter"/>
</dbReference>
<feature type="compositionally biased region" description="Polar residues" evidence="6">
    <location>
        <begin position="1187"/>
        <end position="1197"/>
    </location>
</feature>
<feature type="compositionally biased region" description="Polar residues" evidence="6">
    <location>
        <begin position="1111"/>
        <end position="1125"/>
    </location>
</feature>
<dbReference type="SUPFAM" id="SSF54631">
    <property type="entry name" value="CBS-domain pair"/>
    <property type="match status" value="2"/>
</dbReference>
<feature type="compositionally biased region" description="Basic and acidic residues" evidence="6">
    <location>
        <begin position="287"/>
        <end position="296"/>
    </location>
</feature>
<dbReference type="EMBL" id="WUBL01000080">
    <property type="protein sequence ID" value="KAF2966830.1"/>
    <property type="molecule type" value="Genomic_DNA"/>
</dbReference>
<keyword evidence="7" id="KW-0732">Signal</keyword>
<dbReference type="PANTHER" id="PTHR13780">
    <property type="entry name" value="AMP-ACTIVATED PROTEIN KINASE, GAMMA REGULATORY SUBUNIT"/>
    <property type="match status" value="1"/>
</dbReference>
<dbReference type="InterPro" id="IPR046342">
    <property type="entry name" value="CBS_dom_sf"/>
</dbReference>
<dbReference type="CDD" id="cd00159">
    <property type="entry name" value="RhoGAP"/>
    <property type="match status" value="1"/>
</dbReference>
<dbReference type="GO" id="GO:0031588">
    <property type="term" value="C:nucleotide-activated protein kinase complex"/>
    <property type="evidence" value="ECO:0007669"/>
    <property type="project" value="TreeGrafter"/>
</dbReference>
<dbReference type="GO" id="GO:0005737">
    <property type="term" value="C:cytoplasm"/>
    <property type="evidence" value="ECO:0007669"/>
    <property type="project" value="TreeGrafter"/>
</dbReference>